<feature type="compositionally biased region" description="Polar residues" evidence="1">
    <location>
        <begin position="183"/>
        <end position="196"/>
    </location>
</feature>
<dbReference type="RefSeq" id="WP_380969984.1">
    <property type="nucleotide sequence ID" value="NZ_JBHSNZ010000061.1"/>
</dbReference>
<feature type="region of interest" description="Disordered" evidence="1">
    <location>
        <begin position="157"/>
        <end position="196"/>
    </location>
</feature>
<proteinExistence type="predicted"/>
<protein>
    <submittedName>
        <fullName evidence="2">Uncharacterized protein</fullName>
    </submittedName>
</protein>
<evidence type="ECO:0000313" key="2">
    <source>
        <dbReference type="EMBL" id="MFC5813278.1"/>
    </source>
</evidence>
<comment type="caution">
    <text evidence="2">The sequence shown here is derived from an EMBL/GenBank/DDBJ whole genome shotgun (WGS) entry which is preliminary data.</text>
</comment>
<dbReference type="EMBL" id="JBHSNZ010000061">
    <property type="protein sequence ID" value="MFC5813278.1"/>
    <property type="molecule type" value="Genomic_DNA"/>
</dbReference>
<sequence>MLTDFRARLAEDDRADRLLDLALARLKEVGLVRERTTQRTDSTHVLAAVRDVTRLELITEAVRAALEEVAAAPHLLDELVDEDWGRRYGRPVRLGKNPTRPKTRILATGNDAVRLLEHLYRNGTGRASGPRVQALRQIMVQNYHRDHAGHLRWRTAEKEGGPGLPASSRAVVSPTTPRPVTHGTATSSDGRGTPLT</sequence>
<evidence type="ECO:0000313" key="3">
    <source>
        <dbReference type="Proteomes" id="UP001596112"/>
    </source>
</evidence>
<evidence type="ECO:0000256" key="1">
    <source>
        <dbReference type="SAM" id="MobiDB-lite"/>
    </source>
</evidence>
<keyword evidence="3" id="KW-1185">Reference proteome</keyword>
<organism evidence="2 3">
    <name type="scientific">Streptomyces heilongjiangensis</name>
    <dbReference type="NCBI Taxonomy" id="945052"/>
    <lineage>
        <taxon>Bacteria</taxon>
        <taxon>Bacillati</taxon>
        <taxon>Actinomycetota</taxon>
        <taxon>Actinomycetes</taxon>
        <taxon>Kitasatosporales</taxon>
        <taxon>Streptomycetaceae</taxon>
        <taxon>Streptomyces</taxon>
    </lineage>
</organism>
<name>A0ABW1BKT0_9ACTN</name>
<gene>
    <name evidence="2" type="ORF">ACFQGO_38250</name>
</gene>
<dbReference type="Proteomes" id="UP001596112">
    <property type="component" value="Unassembled WGS sequence"/>
</dbReference>
<reference evidence="3" key="1">
    <citation type="journal article" date="2019" name="Int. J. Syst. Evol. Microbiol.">
        <title>The Global Catalogue of Microorganisms (GCM) 10K type strain sequencing project: providing services to taxonomists for standard genome sequencing and annotation.</title>
        <authorList>
            <consortium name="The Broad Institute Genomics Platform"/>
            <consortium name="The Broad Institute Genome Sequencing Center for Infectious Disease"/>
            <person name="Wu L."/>
            <person name="Ma J."/>
        </authorList>
    </citation>
    <scope>NUCLEOTIDE SEQUENCE [LARGE SCALE GENOMIC DNA]</scope>
    <source>
        <strain evidence="3">JCM 9918</strain>
    </source>
</reference>
<accession>A0ABW1BKT0</accession>